<feature type="transmembrane region" description="Helical" evidence="1">
    <location>
        <begin position="6"/>
        <end position="22"/>
    </location>
</feature>
<keyword evidence="3" id="KW-1185">Reference proteome</keyword>
<protein>
    <submittedName>
        <fullName evidence="2">Uncharacterized protein</fullName>
    </submittedName>
</protein>
<keyword evidence="1" id="KW-1133">Transmembrane helix</keyword>
<gene>
    <name evidence="2" type="ORF">JOF29_001217</name>
</gene>
<feature type="transmembrane region" description="Helical" evidence="1">
    <location>
        <begin position="70"/>
        <end position="90"/>
    </location>
</feature>
<evidence type="ECO:0000313" key="2">
    <source>
        <dbReference type="EMBL" id="MBP2350134.1"/>
    </source>
</evidence>
<dbReference type="Proteomes" id="UP000755585">
    <property type="component" value="Unassembled WGS sequence"/>
</dbReference>
<keyword evidence="1" id="KW-0812">Transmembrane</keyword>
<organism evidence="2 3">
    <name type="scientific">Kribbella aluminosa</name>
    <dbReference type="NCBI Taxonomy" id="416017"/>
    <lineage>
        <taxon>Bacteria</taxon>
        <taxon>Bacillati</taxon>
        <taxon>Actinomycetota</taxon>
        <taxon>Actinomycetes</taxon>
        <taxon>Propionibacteriales</taxon>
        <taxon>Kribbellaceae</taxon>
        <taxon>Kribbella</taxon>
    </lineage>
</organism>
<dbReference type="EMBL" id="JAGINT010000001">
    <property type="protein sequence ID" value="MBP2350134.1"/>
    <property type="molecule type" value="Genomic_DNA"/>
</dbReference>
<dbReference type="RefSeq" id="WP_209693224.1">
    <property type="nucleotide sequence ID" value="NZ_BAAAVU010000027.1"/>
</dbReference>
<sequence>MGTVPYLLALVVAVVVSAQLLLTMKPNRPLAKRLRDLGTGGDAFGLLIVAILTLTATGALIGSLTNSPATGAAIGLVMALAAWTTAVIHAHRRR</sequence>
<name>A0ABS4UER8_9ACTN</name>
<evidence type="ECO:0000313" key="3">
    <source>
        <dbReference type="Proteomes" id="UP000755585"/>
    </source>
</evidence>
<keyword evidence="1" id="KW-0472">Membrane</keyword>
<feature type="transmembrane region" description="Helical" evidence="1">
    <location>
        <begin position="43"/>
        <end position="64"/>
    </location>
</feature>
<reference evidence="2 3" key="1">
    <citation type="submission" date="2021-03" db="EMBL/GenBank/DDBJ databases">
        <title>Sequencing the genomes of 1000 actinobacteria strains.</title>
        <authorList>
            <person name="Klenk H.-P."/>
        </authorList>
    </citation>
    <scope>NUCLEOTIDE SEQUENCE [LARGE SCALE GENOMIC DNA]</scope>
    <source>
        <strain evidence="2 3">DSM 18824</strain>
    </source>
</reference>
<comment type="caution">
    <text evidence="2">The sequence shown here is derived from an EMBL/GenBank/DDBJ whole genome shotgun (WGS) entry which is preliminary data.</text>
</comment>
<proteinExistence type="predicted"/>
<evidence type="ECO:0000256" key="1">
    <source>
        <dbReference type="SAM" id="Phobius"/>
    </source>
</evidence>
<accession>A0ABS4UER8</accession>